<name>A0A0S6U866_NEOTH</name>
<evidence type="ECO:0000313" key="3">
    <source>
        <dbReference type="EMBL" id="GAF25297.1"/>
    </source>
</evidence>
<dbReference type="SUPFAM" id="SSF82171">
    <property type="entry name" value="DPP6 N-terminal domain-like"/>
    <property type="match status" value="1"/>
</dbReference>
<reference evidence="3" key="1">
    <citation type="journal article" date="2014" name="Gene">
        <title>Genome-guided analysis of transformation efficiency and carbon dioxide assimilation by Moorella thermoacetica Y72.</title>
        <authorList>
            <person name="Tsukahara K."/>
            <person name="Kita A."/>
            <person name="Nakashimada Y."/>
            <person name="Hoshino T."/>
            <person name="Murakami K."/>
        </authorList>
    </citation>
    <scope>NUCLEOTIDE SEQUENCE [LARGE SCALE GENOMIC DNA]</scope>
    <source>
        <strain evidence="3">Y72</strain>
    </source>
</reference>
<comment type="similarity">
    <text evidence="1">Belongs to the TolB family.</text>
</comment>
<protein>
    <submittedName>
        <fullName evidence="3">Periplasmic component of the Tol biopolymer transport system</fullName>
    </submittedName>
</protein>
<dbReference type="Pfam" id="PF07833">
    <property type="entry name" value="Cu_amine_oxidN1"/>
    <property type="match status" value="1"/>
</dbReference>
<dbReference type="InterPro" id="IPR036582">
    <property type="entry name" value="Mao_N_sf"/>
</dbReference>
<dbReference type="Proteomes" id="UP000063718">
    <property type="component" value="Unassembled WGS sequence"/>
</dbReference>
<dbReference type="Pfam" id="PF07676">
    <property type="entry name" value="PD40"/>
    <property type="match status" value="2"/>
</dbReference>
<sequence length="773" mass="83482">MWITGGSSMHYAKEPFKSLVLLALFFLLAGFFPAPGLAGTGGITIFVDGQELNLEEPAIIQDGYVLAPVRALAEALQARVTWNEGTNEVIITGPQTTIKMVAGSKDVYKNEERLSLSVPVQVRNGRVLVPVRFLAESLGAWVSWNALTLTVAITTPPPAVPERVYAAPFPARVAFSANNHLWLLDGSQAGAGPVQVTKDGAVQILGWSPDGQWLAYLQWETSEFRAGKPYLWVVRADGNGAFQVDQRPVLAKASWSPVDSILAYSTQGPGGGYAPDMNLRLAAIESGQARLTTLIPDKGELVEDFAWAPDGQSLAVSLPRTQDEPLRIDRLTLKGERSNILTLGEAGTPIGEVYPSFAYGFSWSPGGRYLAYHLHPNSASLAADAVDLQVLDLEQPGKPLDLGVTLNYSGWLAWAPDGSRLAYIRGGGRDATIEKRLTIVDLKAGGKSTDYGQAGQVDTMPVWLPAADSGVLYCRGPENKYWEGNRQNDVRVLVPGQRIWWQKLDGKAVPVTSGPAGTADYYPSVSPDGQNLTYLRLDRRDSGSLYRQPLAGGPAVELVRNLNGSPGYYGNYYPAWISIYYLDQTTRVSGKIVVSDVEGRHYELETARGRLVLVPDKGYPVAAQDLEKYAGREVIVAGVISGEPSMYMRGPLLRVRSVTPAGGIPAPAARLTSFTIARPNLVVKGQHLARVEIWAIPTGTGITEKDYTLLGQAGKQAETSGEQVWIFPIPKETILATALFARGYDEQGRDAGRISLPVEGVTALNKALGTVSN</sequence>
<dbReference type="PANTHER" id="PTHR36842">
    <property type="entry name" value="PROTEIN TOLB HOMOLOG"/>
    <property type="match status" value="1"/>
</dbReference>
<dbReference type="EMBL" id="DF238840">
    <property type="protein sequence ID" value="GAF25297.1"/>
    <property type="molecule type" value="Genomic_DNA"/>
</dbReference>
<dbReference type="InterPro" id="IPR011042">
    <property type="entry name" value="6-blade_b-propeller_TolB-like"/>
</dbReference>
<evidence type="ECO:0000256" key="1">
    <source>
        <dbReference type="ARBA" id="ARBA00009820"/>
    </source>
</evidence>
<evidence type="ECO:0000259" key="2">
    <source>
        <dbReference type="Pfam" id="PF07833"/>
    </source>
</evidence>
<proteinExistence type="inferred from homology"/>
<organism evidence="3">
    <name type="scientific">Moorella thermoacetica Y72</name>
    <dbReference type="NCBI Taxonomy" id="1325331"/>
    <lineage>
        <taxon>Bacteria</taxon>
        <taxon>Bacillati</taxon>
        <taxon>Bacillota</taxon>
        <taxon>Clostridia</taxon>
        <taxon>Neomoorellales</taxon>
        <taxon>Neomoorellaceae</taxon>
        <taxon>Neomoorella</taxon>
    </lineage>
</organism>
<dbReference type="Gene3D" id="3.30.457.10">
    <property type="entry name" value="Copper amine oxidase-like, N-terminal domain"/>
    <property type="match status" value="1"/>
</dbReference>
<gene>
    <name evidence="3" type="ORF">MTY_0629</name>
</gene>
<accession>A0A0S6U866</accession>
<dbReference type="InterPro" id="IPR011659">
    <property type="entry name" value="WD40"/>
</dbReference>
<dbReference type="SUPFAM" id="SSF55383">
    <property type="entry name" value="Copper amine oxidase, domain N"/>
    <property type="match status" value="1"/>
</dbReference>
<dbReference type="PANTHER" id="PTHR36842:SF1">
    <property type="entry name" value="PROTEIN TOLB"/>
    <property type="match status" value="1"/>
</dbReference>
<dbReference type="InterPro" id="IPR012854">
    <property type="entry name" value="Cu_amine_oxidase-like_N"/>
</dbReference>
<feature type="domain" description="Copper amine oxidase-like N-terminal" evidence="2">
    <location>
        <begin position="47"/>
        <end position="153"/>
    </location>
</feature>
<dbReference type="Gene3D" id="2.120.10.30">
    <property type="entry name" value="TolB, C-terminal domain"/>
    <property type="match status" value="3"/>
</dbReference>
<dbReference type="AlphaFoldDB" id="A0A0S6U866"/>